<dbReference type="InterPro" id="IPR004588">
    <property type="entry name" value="IspG_bac-typ"/>
</dbReference>
<dbReference type="HAMAP" id="MF_00159">
    <property type="entry name" value="IspG"/>
    <property type="match status" value="1"/>
</dbReference>
<feature type="binding site" evidence="7">
    <location>
        <position position="306"/>
    </location>
    <ligand>
        <name>[4Fe-4S] cluster</name>
        <dbReference type="ChEBI" id="CHEBI:49883"/>
    </ligand>
</feature>
<dbReference type="PIRSF" id="PIRSF004640">
    <property type="entry name" value="IspG"/>
    <property type="match status" value="1"/>
</dbReference>
<comment type="function">
    <text evidence="7">Converts 2C-methyl-D-erythritol 2,4-cyclodiphosphate (ME-2,4cPP) into 1-hydroxy-2-methyl-2-(E)-butenyl 4-diphosphate.</text>
</comment>
<evidence type="ECO:0000256" key="3">
    <source>
        <dbReference type="ARBA" id="ARBA00023002"/>
    </source>
</evidence>
<evidence type="ECO:0000256" key="6">
    <source>
        <dbReference type="ARBA" id="ARBA00023229"/>
    </source>
</evidence>
<keyword evidence="2 7" id="KW-0479">Metal-binding</keyword>
<dbReference type="InterPro" id="IPR058579">
    <property type="entry name" value="IspG_C"/>
</dbReference>
<dbReference type="OrthoDB" id="9803214at2"/>
<dbReference type="GO" id="GO:0019288">
    <property type="term" value="P:isopentenyl diphosphate biosynthetic process, methylerythritol 4-phosphate pathway"/>
    <property type="evidence" value="ECO:0007669"/>
    <property type="project" value="UniProtKB-UniRule"/>
</dbReference>
<comment type="similarity">
    <text evidence="7">Belongs to the IspG family.</text>
</comment>
<accession>A0A1V4T0Z5</accession>
<name>A0A1V4T0Z5_9CLOT</name>
<dbReference type="GO" id="GO:0016114">
    <property type="term" value="P:terpenoid biosynthetic process"/>
    <property type="evidence" value="ECO:0007669"/>
    <property type="project" value="InterPro"/>
</dbReference>
<dbReference type="EC" id="1.17.7.3" evidence="7"/>
<dbReference type="AlphaFoldDB" id="A0A1V4T0Z5"/>
<feature type="binding site" evidence="7">
    <location>
        <position position="267"/>
    </location>
    <ligand>
        <name>[4Fe-4S] cluster</name>
        <dbReference type="ChEBI" id="CHEBI:49883"/>
    </ligand>
</feature>
<dbReference type="NCBIfam" id="NF001540">
    <property type="entry name" value="PRK00366.1"/>
    <property type="match status" value="1"/>
</dbReference>
<evidence type="ECO:0000259" key="9">
    <source>
        <dbReference type="Pfam" id="PF26540"/>
    </source>
</evidence>
<dbReference type="FunFam" id="3.30.413.10:FF:000005">
    <property type="entry name" value="4-hydroxy-3-methylbut-2-en-1-yl diphosphate synthase (flavodoxin)"/>
    <property type="match status" value="1"/>
</dbReference>
<dbReference type="NCBIfam" id="TIGR00612">
    <property type="entry name" value="ispG_gcpE"/>
    <property type="match status" value="1"/>
</dbReference>
<feature type="domain" description="IspG C-terminal" evidence="9">
    <location>
        <begin position="260"/>
        <end position="347"/>
    </location>
</feature>
<protein>
    <recommendedName>
        <fullName evidence="7">4-hydroxy-3-methylbut-2-en-1-yl diphosphate synthase (flavodoxin)</fullName>
        <ecNumber evidence="7">1.17.7.3</ecNumber>
    </recommendedName>
    <alternativeName>
        <fullName evidence="7">1-hydroxy-2-methyl-2-(E)-butenyl 4-diphosphate synthase</fullName>
    </alternativeName>
</protein>
<dbReference type="EMBL" id="LTAY01000006">
    <property type="protein sequence ID" value="OPX51229.1"/>
    <property type="molecule type" value="Genomic_DNA"/>
</dbReference>
<dbReference type="SUPFAM" id="SSF56014">
    <property type="entry name" value="Nitrite and sulphite reductase 4Fe-4S domain-like"/>
    <property type="match status" value="1"/>
</dbReference>
<organism evidence="10 11">
    <name type="scientific">Clostridium thermobutyricum DSM 4928</name>
    <dbReference type="NCBI Taxonomy" id="1121339"/>
    <lineage>
        <taxon>Bacteria</taxon>
        <taxon>Bacillati</taxon>
        <taxon>Bacillota</taxon>
        <taxon>Clostridia</taxon>
        <taxon>Eubacteriales</taxon>
        <taxon>Clostridiaceae</taxon>
        <taxon>Clostridium</taxon>
    </lineage>
</organism>
<feature type="binding site" evidence="7">
    <location>
        <position position="264"/>
    </location>
    <ligand>
        <name>[4Fe-4S] cluster</name>
        <dbReference type="ChEBI" id="CHEBI:49883"/>
    </ligand>
</feature>
<evidence type="ECO:0000256" key="1">
    <source>
        <dbReference type="ARBA" id="ARBA00022485"/>
    </source>
</evidence>
<dbReference type="GO" id="GO:0046429">
    <property type="term" value="F:4-hydroxy-3-methylbut-2-en-1-yl diphosphate synthase activity (ferredoxin)"/>
    <property type="evidence" value="ECO:0007669"/>
    <property type="project" value="UniProtKB-UniRule"/>
</dbReference>
<dbReference type="Pfam" id="PF26540">
    <property type="entry name" value="GcpE_C"/>
    <property type="match status" value="1"/>
</dbReference>
<dbReference type="SUPFAM" id="SSF51717">
    <property type="entry name" value="Dihydropteroate synthetase-like"/>
    <property type="match status" value="1"/>
</dbReference>
<dbReference type="GO" id="GO:0141197">
    <property type="term" value="F:4-hydroxy-3-methylbut-2-enyl-diphosphate synthase activity (flavodoxin)"/>
    <property type="evidence" value="ECO:0007669"/>
    <property type="project" value="UniProtKB-EC"/>
</dbReference>
<comment type="cofactor">
    <cofactor evidence="7">
        <name>[4Fe-4S] cluster</name>
        <dbReference type="ChEBI" id="CHEBI:49883"/>
    </cofactor>
    <text evidence="7">Binds 1 [4Fe-4S] cluster.</text>
</comment>
<comment type="caution">
    <text evidence="10">The sequence shown here is derived from an EMBL/GenBank/DDBJ whole genome shotgun (WGS) entry which is preliminary data.</text>
</comment>
<dbReference type="Pfam" id="PF04551">
    <property type="entry name" value="GcpE"/>
    <property type="match status" value="1"/>
</dbReference>
<gene>
    <name evidence="7 10" type="primary">ispG</name>
    <name evidence="10" type="ORF">CLTHE_00170</name>
</gene>
<dbReference type="FunFam" id="3.20.20.20:FF:000001">
    <property type="entry name" value="4-hydroxy-3-methylbut-2-en-1-yl diphosphate synthase (flavodoxin)"/>
    <property type="match status" value="1"/>
</dbReference>
<reference evidence="10 11" key="1">
    <citation type="submission" date="2016-02" db="EMBL/GenBank/DDBJ databases">
        <title>Genome sequence of Clostridium thermobutyricum DSM 4928.</title>
        <authorList>
            <person name="Poehlein A."/>
            <person name="Daniel R."/>
        </authorList>
    </citation>
    <scope>NUCLEOTIDE SEQUENCE [LARGE SCALE GENOMIC DNA]</scope>
    <source>
        <strain evidence="10 11">DSM 4928</strain>
    </source>
</reference>
<evidence type="ECO:0000256" key="5">
    <source>
        <dbReference type="ARBA" id="ARBA00023014"/>
    </source>
</evidence>
<evidence type="ECO:0000313" key="10">
    <source>
        <dbReference type="EMBL" id="OPX51229.1"/>
    </source>
</evidence>
<keyword evidence="5 7" id="KW-0411">Iron-sulfur</keyword>
<comment type="pathway">
    <text evidence="7">Isoprenoid biosynthesis; isopentenyl diphosphate biosynthesis via DXP pathway; isopentenyl diphosphate from 1-deoxy-D-xylulose 5-phosphate: step 5/6.</text>
</comment>
<keyword evidence="6 7" id="KW-0414">Isoprene biosynthesis</keyword>
<feature type="domain" description="IspG TIM-barrel" evidence="8">
    <location>
        <begin position="6"/>
        <end position="246"/>
    </location>
</feature>
<sequence length="349" mass="38268">MERRKTRVVSIDNLKIGGENPIVIQSMTNTDTRDAKKTLEQINALVKEGCQMVRCAVPDMEAAEALKEIVKNSPVPIVADIHFDYRLALKAIENGISKLRINPGNIGSIERIKEVVNKAKEYKIPIRIGVNSGSLEKDILERDGKPTAKGLVESALRHVKILEDLDFHDIIISIKSSDVKMMIESYRLMSEKVDYPLHLGVTESGTKFKGTIKSSVGIGTLLAEGIGDTIRVSLTSNPLEEIEVAKELLKALGLYEEGIEFVSCPTCGRTEIDLIGIAEEVEKRLKNSKKKIKVAVMGCVVNGPGEAREADIGIAGGKGVGIIFKKGEIIKKVKEEDLVEELLKEIESL</sequence>
<feature type="binding site" evidence="7">
    <location>
        <position position="299"/>
    </location>
    <ligand>
        <name>[4Fe-4S] cluster</name>
        <dbReference type="ChEBI" id="CHEBI:49883"/>
    </ligand>
</feature>
<evidence type="ECO:0000256" key="7">
    <source>
        <dbReference type="HAMAP-Rule" id="MF_00159"/>
    </source>
</evidence>
<dbReference type="Gene3D" id="3.30.413.10">
    <property type="entry name" value="Sulfite Reductase Hemoprotein, domain 1"/>
    <property type="match status" value="1"/>
</dbReference>
<dbReference type="Proteomes" id="UP000191448">
    <property type="component" value="Unassembled WGS sequence"/>
</dbReference>
<proteinExistence type="inferred from homology"/>
<evidence type="ECO:0000256" key="4">
    <source>
        <dbReference type="ARBA" id="ARBA00023004"/>
    </source>
</evidence>
<dbReference type="RefSeq" id="WP_080021476.1">
    <property type="nucleotide sequence ID" value="NZ_LTAY01000006.1"/>
</dbReference>
<keyword evidence="4 7" id="KW-0408">Iron</keyword>
<keyword evidence="1 7" id="KW-0004">4Fe-4S</keyword>
<dbReference type="InterPro" id="IPR016425">
    <property type="entry name" value="IspG_bac"/>
</dbReference>
<dbReference type="Gene3D" id="3.20.20.20">
    <property type="entry name" value="Dihydropteroate synthase-like"/>
    <property type="match status" value="1"/>
</dbReference>
<dbReference type="InterPro" id="IPR045854">
    <property type="entry name" value="NO2/SO3_Rdtase_4Fe4S_sf"/>
</dbReference>
<keyword evidence="3 7" id="KW-0560">Oxidoreductase</keyword>
<dbReference type="GO" id="GO:0051539">
    <property type="term" value="F:4 iron, 4 sulfur cluster binding"/>
    <property type="evidence" value="ECO:0007669"/>
    <property type="project" value="UniProtKB-UniRule"/>
</dbReference>
<comment type="catalytic activity">
    <reaction evidence="7">
        <text>(2E)-4-hydroxy-3-methylbut-2-enyl diphosphate + oxidized [flavodoxin] + H2O + 2 H(+) = 2-C-methyl-D-erythritol 2,4-cyclic diphosphate + reduced [flavodoxin]</text>
        <dbReference type="Rhea" id="RHEA:43604"/>
        <dbReference type="Rhea" id="RHEA-COMP:10622"/>
        <dbReference type="Rhea" id="RHEA-COMP:10623"/>
        <dbReference type="ChEBI" id="CHEBI:15377"/>
        <dbReference type="ChEBI" id="CHEBI:15378"/>
        <dbReference type="ChEBI" id="CHEBI:57618"/>
        <dbReference type="ChEBI" id="CHEBI:58210"/>
        <dbReference type="ChEBI" id="CHEBI:58483"/>
        <dbReference type="ChEBI" id="CHEBI:128753"/>
        <dbReference type="EC" id="1.17.7.3"/>
    </reaction>
</comment>
<evidence type="ECO:0000259" key="8">
    <source>
        <dbReference type="Pfam" id="PF04551"/>
    </source>
</evidence>
<dbReference type="PANTHER" id="PTHR30454:SF0">
    <property type="entry name" value="4-HYDROXY-3-METHYLBUT-2-EN-1-YL DIPHOSPHATE SYNTHASE (FERREDOXIN), CHLOROPLASTIC"/>
    <property type="match status" value="1"/>
</dbReference>
<dbReference type="GO" id="GO:0005506">
    <property type="term" value="F:iron ion binding"/>
    <property type="evidence" value="ECO:0007669"/>
    <property type="project" value="InterPro"/>
</dbReference>
<evidence type="ECO:0000256" key="2">
    <source>
        <dbReference type="ARBA" id="ARBA00022723"/>
    </source>
</evidence>
<dbReference type="InterPro" id="IPR058578">
    <property type="entry name" value="IspG_TIM"/>
</dbReference>
<dbReference type="InterPro" id="IPR011005">
    <property type="entry name" value="Dihydropteroate_synth-like_sf"/>
</dbReference>
<evidence type="ECO:0000313" key="11">
    <source>
        <dbReference type="Proteomes" id="UP000191448"/>
    </source>
</evidence>
<dbReference type="UniPathway" id="UPA00056">
    <property type="reaction ID" value="UER00096"/>
</dbReference>
<dbReference type="PANTHER" id="PTHR30454">
    <property type="entry name" value="4-HYDROXY-3-METHYLBUT-2-EN-1-YL DIPHOSPHATE SYNTHASE"/>
    <property type="match status" value="1"/>
</dbReference>